<gene>
    <name evidence="1" type="ORF">ADK41_01470</name>
</gene>
<dbReference type="PATRIC" id="fig|36816.3.peg.324"/>
<comment type="caution">
    <text evidence="1">The sequence shown here is derived from an EMBL/GenBank/DDBJ whole genome shotgun (WGS) entry which is preliminary data.</text>
</comment>
<protein>
    <submittedName>
        <fullName evidence="1">Uncharacterized protein</fullName>
    </submittedName>
</protein>
<organism evidence="1 2">
    <name type="scientific">Streptomyces caelestis</name>
    <dbReference type="NCBI Taxonomy" id="36816"/>
    <lineage>
        <taxon>Bacteria</taxon>
        <taxon>Bacillati</taxon>
        <taxon>Actinomycetota</taxon>
        <taxon>Actinomycetes</taxon>
        <taxon>Kitasatosporales</taxon>
        <taxon>Streptomycetaceae</taxon>
        <taxon>Streptomyces</taxon>
    </lineage>
</organism>
<evidence type="ECO:0000313" key="2">
    <source>
        <dbReference type="Proteomes" id="UP000037773"/>
    </source>
</evidence>
<reference evidence="1 2" key="1">
    <citation type="submission" date="2015-07" db="EMBL/GenBank/DDBJ databases">
        <authorList>
            <person name="Noorani M."/>
        </authorList>
    </citation>
    <scope>NUCLEOTIDE SEQUENCE [LARGE SCALE GENOMIC DNA]</scope>
    <source>
        <strain evidence="1 2">NRRL B-24567</strain>
    </source>
</reference>
<dbReference type="AlphaFoldDB" id="A0A0M8QVB6"/>
<accession>A0A0M8QVB6</accession>
<name>A0A0M8QVB6_9ACTN</name>
<dbReference type="Proteomes" id="UP000037773">
    <property type="component" value="Unassembled WGS sequence"/>
</dbReference>
<keyword evidence="2" id="KW-1185">Reference proteome</keyword>
<proteinExistence type="predicted"/>
<evidence type="ECO:0000313" key="1">
    <source>
        <dbReference type="EMBL" id="KOT46852.1"/>
    </source>
</evidence>
<sequence length="213" mass="23102">MEGIFMSGTQTFTTPAGNTYAYTVEAGENGEAVYDLSQVFQDGVFPIGSVVVHPNWELFPAVKGLLNVQFGKGSPEDRHGRTDLPMLGDGDLPYVVGSHLVNPADLTAETDGEGAALLKFRKRMLGAAFPTNSPAESASQETFEKVRDLVTGLVKVYQADKDTETREAAYENFLNGKRAEAIEAEIGKLDGRVQALMIQRAALVEKLNRYKAA</sequence>
<dbReference type="EMBL" id="LGCN01000001">
    <property type="protein sequence ID" value="KOT46852.1"/>
    <property type="molecule type" value="Genomic_DNA"/>
</dbReference>